<evidence type="ECO:0000256" key="6">
    <source>
        <dbReference type="ARBA" id="ARBA00023242"/>
    </source>
</evidence>
<feature type="compositionally biased region" description="Polar residues" evidence="12">
    <location>
        <begin position="560"/>
        <end position="571"/>
    </location>
</feature>
<keyword evidence="6" id="KW-0539">Nucleus</keyword>
<feature type="compositionally biased region" description="Basic and acidic residues" evidence="12">
    <location>
        <begin position="456"/>
        <end position="465"/>
    </location>
</feature>
<dbReference type="InterPro" id="IPR058699">
    <property type="entry name" value="RRM_LARP4/4B"/>
</dbReference>
<dbReference type="Gene3D" id="3.40.50.300">
    <property type="entry name" value="P-loop containing nucleotide triphosphate hydrolases"/>
    <property type="match status" value="1"/>
</dbReference>
<dbReference type="GO" id="GO:0005525">
    <property type="term" value="F:GTP binding"/>
    <property type="evidence" value="ECO:0007669"/>
    <property type="project" value="UniProtKB-KW"/>
</dbReference>
<keyword evidence="3" id="KW-0547">Nucleotide-binding</keyword>
<dbReference type="PROSITE" id="PS51710">
    <property type="entry name" value="G_OBG"/>
    <property type="match status" value="1"/>
</dbReference>
<dbReference type="NCBIfam" id="TIGR00231">
    <property type="entry name" value="small_GTP"/>
    <property type="match status" value="1"/>
</dbReference>
<evidence type="ECO:0000313" key="15">
    <source>
        <dbReference type="EMBL" id="KAJ8387171.1"/>
    </source>
</evidence>
<dbReference type="Pfam" id="PF26088">
    <property type="entry name" value="RRM_LARP4"/>
    <property type="match status" value="1"/>
</dbReference>
<feature type="compositionally biased region" description="Pro residues" evidence="12">
    <location>
        <begin position="1160"/>
        <end position="1172"/>
    </location>
</feature>
<keyword evidence="4 11" id="KW-0694">RNA-binding</keyword>
<dbReference type="SMART" id="SM00715">
    <property type="entry name" value="LA"/>
    <property type="match status" value="1"/>
</dbReference>
<dbReference type="SUPFAM" id="SSF52540">
    <property type="entry name" value="P-loop containing nucleoside triphosphate hydrolases"/>
    <property type="match status" value="1"/>
</dbReference>
<dbReference type="InterPro" id="IPR036388">
    <property type="entry name" value="WH-like_DNA-bd_sf"/>
</dbReference>
<keyword evidence="5" id="KW-0342">GTP-binding</keyword>
<feature type="compositionally biased region" description="Basic residues" evidence="12">
    <location>
        <begin position="544"/>
        <end position="555"/>
    </location>
</feature>
<dbReference type="InterPro" id="IPR027417">
    <property type="entry name" value="P-loop_NTPase"/>
</dbReference>
<dbReference type="Pfam" id="PF17835">
    <property type="entry name" value="NOG1_N"/>
    <property type="match status" value="1"/>
</dbReference>
<evidence type="ECO:0000256" key="2">
    <source>
        <dbReference type="ARBA" id="ARBA00022517"/>
    </source>
</evidence>
<dbReference type="Proteomes" id="UP001221898">
    <property type="component" value="Unassembled WGS sequence"/>
</dbReference>
<dbReference type="InterPro" id="IPR036390">
    <property type="entry name" value="WH_DNA-bd_sf"/>
</dbReference>
<comment type="caution">
    <text evidence="15">The sequence shown here is derived from an EMBL/GenBank/DDBJ whole genome shotgun (WGS) entry which is preliminary data.</text>
</comment>
<evidence type="ECO:0000256" key="1">
    <source>
        <dbReference type="ARBA" id="ARBA00004604"/>
    </source>
</evidence>
<dbReference type="Gene3D" id="1.20.120.1190">
    <property type="match status" value="1"/>
</dbReference>
<evidence type="ECO:0000259" key="14">
    <source>
        <dbReference type="PROSITE" id="PS51710"/>
    </source>
</evidence>
<organism evidence="15 16">
    <name type="scientific">Aldrovandia affinis</name>
    <dbReference type="NCBI Taxonomy" id="143900"/>
    <lineage>
        <taxon>Eukaryota</taxon>
        <taxon>Metazoa</taxon>
        <taxon>Chordata</taxon>
        <taxon>Craniata</taxon>
        <taxon>Vertebrata</taxon>
        <taxon>Euteleostomi</taxon>
        <taxon>Actinopterygii</taxon>
        <taxon>Neopterygii</taxon>
        <taxon>Teleostei</taxon>
        <taxon>Notacanthiformes</taxon>
        <taxon>Halosauridae</taxon>
        <taxon>Aldrovandia</taxon>
    </lineage>
</organism>
<dbReference type="SUPFAM" id="SSF46785">
    <property type="entry name" value="Winged helix' DNA-binding domain"/>
    <property type="match status" value="1"/>
</dbReference>
<comment type="subcellular location">
    <subcellularLocation>
        <location evidence="1">Nucleus</location>
        <location evidence="1">Nucleolus</location>
    </subcellularLocation>
</comment>
<feature type="region of interest" description="Disordered" evidence="12">
    <location>
        <begin position="456"/>
        <end position="476"/>
    </location>
</feature>
<dbReference type="CDD" id="cd01897">
    <property type="entry name" value="NOG"/>
    <property type="match status" value="1"/>
</dbReference>
<name>A0AAD7RQL1_9TELE</name>
<feature type="compositionally biased region" description="Polar residues" evidence="12">
    <location>
        <begin position="1215"/>
        <end position="1225"/>
    </location>
</feature>
<reference evidence="15" key="1">
    <citation type="journal article" date="2023" name="Science">
        <title>Genome structures resolve the early diversification of teleost fishes.</title>
        <authorList>
            <person name="Parey E."/>
            <person name="Louis A."/>
            <person name="Montfort J."/>
            <person name="Bouchez O."/>
            <person name="Roques C."/>
            <person name="Iampietro C."/>
            <person name="Lluch J."/>
            <person name="Castinel A."/>
            <person name="Donnadieu C."/>
            <person name="Desvignes T."/>
            <person name="Floi Bucao C."/>
            <person name="Jouanno E."/>
            <person name="Wen M."/>
            <person name="Mejri S."/>
            <person name="Dirks R."/>
            <person name="Jansen H."/>
            <person name="Henkel C."/>
            <person name="Chen W.J."/>
            <person name="Zahm M."/>
            <person name="Cabau C."/>
            <person name="Klopp C."/>
            <person name="Thompson A.W."/>
            <person name="Robinson-Rechavi M."/>
            <person name="Braasch I."/>
            <person name="Lecointre G."/>
            <person name="Bobe J."/>
            <person name="Postlethwait J.H."/>
            <person name="Berthelot C."/>
            <person name="Roest Crollius H."/>
            <person name="Guiguen Y."/>
        </authorList>
    </citation>
    <scope>NUCLEOTIDE SEQUENCE</scope>
    <source>
        <strain evidence="15">NC1722</strain>
    </source>
</reference>
<dbReference type="GO" id="GO:0005730">
    <property type="term" value="C:nucleolus"/>
    <property type="evidence" value="ECO:0007669"/>
    <property type="project" value="UniProtKB-SubCell"/>
</dbReference>
<feature type="domain" description="OBG-type G" evidence="14">
    <location>
        <begin position="169"/>
        <end position="340"/>
    </location>
</feature>
<comment type="subunit">
    <text evidence="7">Associates with pre-60S ribosomal particles. Interacts with MINAS-60 (product of an alternative open reading frame of RBM10).</text>
</comment>
<dbReference type="InterPro" id="IPR005225">
    <property type="entry name" value="Small_GTP-bd"/>
</dbReference>
<sequence length="1389" mass="156620">MALYNFKKIMVVPTAKDFIDITLSKTQRKTPTVVHKHYQIHRIRHFYMRKVKFTQQNYHDRLSQILTDFPKLDDIHPFYADLMNVLYDKDHYKLALGQINIAKNLIDNVAKDYVRLMKYGDSLYRCKQLKRAALGRMCTILKRQKQSLEYLEQVRQHLSRLPTIDPNTRTLLLCGYPNVGKSSFINKVTRADVEVQPYAFTTKSLFVGHMDYKYLRWQVVDTPGILDHPLEERNTIEMQAITALAHLRSAVLYVMDVSEQCGNTLSQQLELFNNIKPLFANKPLIVVANKCDVKKISELTEENQKIFTDITAEGIPVIETSTLTEEGVMQVKTEACDKLLTHRVDTKMRGKKVHDVLNRLHLAVPAKRDEKDRPPFIPEGAMVRRKAMDVDAPKRKLEKDLEMELGDDYILDLQKYWDLMNAEEKTDKIPEIWEGHNISDYIDPEIMKNLEELEKEEELKERAGEYDSDEESEDEEMQEIRQLAKQIREKKKLKIVASKDKDVHGPRMPRTAKKVERKTLEKEMGDLGLDMNDKDQSHYATQARRSRSIVRKRKREVSLAPTSRTRSQSASRPPRDVSGVRDAKMLKKVKTMMKNSQKDMNRLGKKGEADRHIFDLKPKHLLSGKRKSVDSFLCDRLLPEEPGCRRLMTSDRDAKVVAEPQVQQVQEAKESSYLDSTKVSDLNPNAKVWANHMLNLSPTGTADPCVLKTWGEGLDSSADPCLEGYKAEDDGEERKKEPLSPNPDQPSPVLSTEPLDVSAVTPECSDPTYVHMEAPPRPESGQTGAGDSHPPDPQDDLQEHLKKTLEFCLSRENLASDMYLISQMDSDQYVPITTVANLDHVKKISTDMDLIVNVLRSLPLVQVDDKGEKVRPNQNRCIVILREVPESTPMEEVEALFKGENLPKFINCEFAYNDNWFITFESEGDAQQAYQYLREEVKTFQGKSIKARIKAKAIAINTFLPKNGYRPADVSASVSAAVQQRYTSFYMPPVYSAQQQYPLYSLLSPHTWTTTHSFLDPALVTAFPSAGFINGFPSSAGFKAATSPLTVRQYSPRNRNQSKPPLRPTITNADHISGLLESPAMFNISERVLNGVRGPQNRAPGQNRTRLPSTMAYPRRDGGTGRVEPITADFSPSMGRGRKNIYGYRKKREDKFTRAAMQSSPPPTPAQKPPSPSFELGLSSFPPLPGAARQLKTEDVFENQLASMFVGTAKYKNGNTDASTNSTPSGIPKEPSLTVTAPSKPSLEGLSSPPCSPEEPKVTEVKQRETQAPVERIPLITTSNQVHINGGPTELRKPSYAEICQRISKDGPTAQPVRDPRPSAAAPPEAPPGERAEPKCIEACPRKVAPGWLKEAKRPAAGRGPSPPPARPNNDPGTRPKSPREPAQWEREA</sequence>
<evidence type="ECO:0000256" key="11">
    <source>
        <dbReference type="PROSITE-ProRule" id="PRU00332"/>
    </source>
</evidence>
<evidence type="ECO:0000313" key="16">
    <source>
        <dbReference type="Proteomes" id="UP001221898"/>
    </source>
</evidence>
<evidence type="ECO:0000256" key="8">
    <source>
        <dbReference type="ARBA" id="ARBA00071972"/>
    </source>
</evidence>
<feature type="region of interest" description="Disordered" evidence="12">
    <location>
        <begin position="1092"/>
        <end position="1139"/>
    </location>
</feature>
<feature type="region of interest" description="Disordered" evidence="12">
    <location>
        <begin position="1153"/>
        <end position="1175"/>
    </location>
</feature>
<dbReference type="InterPro" id="IPR041623">
    <property type="entry name" value="NOG1_N"/>
</dbReference>
<proteinExistence type="predicted"/>
<dbReference type="InterPro" id="IPR006630">
    <property type="entry name" value="La_HTH"/>
</dbReference>
<dbReference type="InterPro" id="IPR034900">
    <property type="entry name" value="LARP4B_RRM"/>
</dbReference>
<evidence type="ECO:0000256" key="3">
    <source>
        <dbReference type="ARBA" id="ARBA00022741"/>
    </source>
</evidence>
<feature type="region of interest" description="Disordered" evidence="12">
    <location>
        <begin position="497"/>
        <end position="581"/>
    </location>
</feature>
<dbReference type="InterPro" id="IPR031167">
    <property type="entry name" value="G_OBG"/>
</dbReference>
<evidence type="ECO:0000256" key="4">
    <source>
        <dbReference type="ARBA" id="ARBA00022884"/>
    </source>
</evidence>
<feature type="compositionally biased region" description="Basic and acidic residues" evidence="12">
    <location>
        <begin position="1254"/>
        <end position="1265"/>
    </location>
</feature>
<feature type="compositionally biased region" description="Polar residues" evidence="12">
    <location>
        <begin position="1099"/>
        <end position="1108"/>
    </location>
</feature>
<dbReference type="GO" id="GO:0042254">
    <property type="term" value="P:ribosome biogenesis"/>
    <property type="evidence" value="ECO:0007669"/>
    <property type="project" value="UniProtKB-KW"/>
</dbReference>
<keyword evidence="16" id="KW-1185">Reference proteome</keyword>
<feature type="region of interest" description="Disordered" evidence="12">
    <location>
        <begin position="718"/>
        <end position="797"/>
    </location>
</feature>
<dbReference type="PANTHER" id="PTHR45759">
    <property type="entry name" value="NUCLEOLAR GTP-BINDING PROTEIN 1"/>
    <property type="match status" value="1"/>
</dbReference>
<evidence type="ECO:0000259" key="13">
    <source>
        <dbReference type="PROSITE" id="PS50961"/>
    </source>
</evidence>
<protein>
    <recommendedName>
        <fullName evidence="8">GTP-binding protein 4</fullName>
    </recommendedName>
    <alternativeName>
        <fullName evidence="10">Chronic renal failure gene protein</fullName>
    </alternativeName>
    <alternativeName>
        <fullName evidence="9">Nucleolar GTP-binding protein 1</fullName>
    </alternativeName>
</protein>
<dbReference type="Gene3D" id="1.10.10.10">
    <property type="entry name" value="Winged helix-like DNA-binding domain superfamily/Winged helix DNA-binding domain"/>
    <property type="match status" value="1"/>
</dbReference>
<gene>
    <name evidence="15" type="ORF">AAFF_G00159830</name>
</gene>
<feature type="compositionally biased region" description="Basic and acidic residues" evidence="12">
    <location>
        <begin position="513"/>
        <end position="537"/>
    </location>
</feature>
<dbReference type="InterPro" id="IPR010674">
    <property type="entry name" value="NOG1_Rossman_fold_dom"/>
</dbReference>
<dbReference type="PRINTS" id="PR00326">
    <property type="entry name" value="GTP1OBG"/>
</dbReference>
<feature type="compositionally biased region" description="Basic and acidic residues" evidence="12">
    <location>
        <begin position="725"/>
        <end position="738"/>
    </location>
</feature>
<dbReference type="Pfam" id="PF06858">
    <property type="entry name" value="NOG1"/>
    <property type="match status" value="1"/>
</dbReference>
<evidence type="ECO:0000256" key="12">
    <source>
        <dbReference type="SAM" id="MobiDB-lite"/>
    </source>
</evidence>
<dbReference type="GO" id="GO:0003723">
    <property type="term" value="F:RNA binding"/>
    <property type="evidence" value="ECO:0007669"/>
    <property type="project" value="UniProtKB-UniRule"/>
</dbReference>
<dbReference type="InterPro" id="IPR012973">
    <property type="entry name" value="NOG_C"/>
</dbReference>
<dbReference type="Pfam" id="PF08155">
    <property type="entry name" value="NOGCT"/>
    <property type="match status" value="1"/>
</dbReference>
<dbReference type="Pfam" id="PF05383">
    <property type="entry name" value="La"/>
    <property type="match status" value="1"/>
</dbReference>
<dbReference type="EMBL" id="JAINUG010000216">
    <property type="protein sequence ID" value="KAJ8387171.1"/>
    <property type="molecule type" value="Genomic_DNA"/>
</dbReference>
<feature type="compositionally biased region" description="Acidic residues" evidence="12">
    <location>
        <begin position="466"/>
        <end position="476"/>
    </location>
</feature>
<evidence type="ECO:0000256" key="9">
    <source>
        <dbReference type="ARBA" id="ARBA00080024"/>
    </source>
</evidence>
<feature type="compositionally biased region" description="Basic and acidic residues" evidence="12">
    <location>
        <begin position="1378"/>
        <end position="1389"/>
    </location>
</feature>
<dbReference type="PROSITE" id="PS50961">
    <property type="entry name" value="HTH_LA"/>
    <property type="match status" value="1"/>
</dbReference>
<evidence type="ECO:0000256" key="7">
    <source>
        <dbReference type="ARBA" id="ARBA00064995"/>
    </source>
</evidence>
<evidence type="ECO:0000256" key="10">
    <source>
        <dbReference type="ARBA" id="ARBA00080811"/>
    </source>
</evidence>
<accession>A0AAD7RQL1</accession>
<evidence type="ECO:0000256" key="5">
    <source>
        <dbReference type="ARBA" id="ARBA00023134"/>
    </source>
</evidence>
<dbReference type="FunFam" id="3.40.50.300:FF:000496">
    <property type="entry name" value="Nucleolar GTP-binding protein 1"/>
    <property type="match status" value="1"/>
</dbReference>
<feature type="domain" description="HTH La-type RNA-binding" evidence="13">
    <location>
        <begin position="791"/>
        <end position="880"/>
    </location>
</feature>
<feature type="region of interest" description="Disordered" evidence="12">
    <location>
        <begin position="1215"/>
        <end position="1389"/>
    </location>
</feature>
<keyword evidence="2" id="KW-0690">Ribosome biogenesis</keyword>
<dbReference type="CDD" id="cd12706">
    <property type="entry name" value="RRM_LARP5"/>
    <property type="match status" value="1"/>
</dbReference>
<dbReference type="FunFam" id="1.20.120.1190:FF:000001">
    <property type="entry name" value="Nucleolar GTP-binding protein 1"/>
    <property type="match status" value="1"/>
</dbReference>
<dbReference type="InterPro" id="IPR006073">
    <property type="entry name" value="GTP-bd"/>
</dbReference>